<dbReference type="Pfam" id="PF12796">
    <property type="entry name" value="Ank_2"/>
    <property type="match status" value="2"/>
</dbReference>
<protein>
    <submittedName>
        <fullName evidence="6">Uncharacterized protein</fullName>
    </submittedName>
</protein>
<feature type="compositionally biased region" description="Basic residues" evidence="4">
    <location>
        <begin position="355"/>
        <end position="364"/>
    </location>
</feature>
<dbReference type="WBParaSite" id="MBELARI_LOCUS19444">
    <property type="protein sequence ID" value="MBELARI_LOCUS19444"/>
    <property type="gene ID" value="MBELARI_LOCUS19444"/>
</dbReference>
<evidence type="ECO:0000313" key="6">
    <source>
        <dbReference type="WBParaSite" id="MBELARI_LOCUS19444"/>
    </source>
</evidence>
<dbReference type="PROSITE" id="PS50088">
    <property type="entry name" value="ANK_REPEAT"/>
    <property type="match status" value="1"/>
</dbReference>
<feature type="region of interest" description="Disordered" evidence="4">
    <location>
        <begin position="433"/>
        <end position="453"/>
    </location>
</feature>
<reference evidence="6" key="1">
    <citation type="submission" date="2024-02" db="UniProtKB">
        <authorList>
            <consortium name="WormBaseParasite"/>
        </authorList>
    </citation>
    <scope>IDENTIFICATION</scope>
</reference>
<evidence type="ECO:0000256" key="3">
    <source>
        <dbReference type="PROSITE-ProRule" id="PRU00023"/>
    </source>
</evidence>
<feature type="compositionally biased region" description="Low complexity" evidence="4">
    <location>
        <begin position="373"/>
        <end position="382"/>
    </location>
</feature>
<dbReference type="Gene3D" id="1.25.40.20">
    <property type="entry name" value="Ankyrin repeat-containing domain"/>
    <property type="match status" value="1"/>
</dbReference>
<sequence length="492" mass="53803">MGSVRGTSTLPKRCCADVFAAVEEKHEQCLEGMTRDEMKKRDPHGQTGLHIAAKIDNFEAIKYFCSALPELRDVSSNIGEIPALISAGVGSLRSMETILQGNSKEATKMAMHRDINGTSSLMAAVARGDNEMAFLLLKRFGKPLAMLPNKAQMIPLHVAAAQGNIEFIRIATKYGSEMVHSRDEFGCTPCVYAVQGGCLSSVRYLVEKAHSEVGSVSNRGQSLLHISCLSGHEHITRWLLVRMGSDAALWTTNDQANAIHCASFAGSVPVLTVLLSEWSRRKRSHVLSLRDSRGNTPLHLTAINNHMDSALYLLENGADPVLVNGAGHAAQAIANLRGHHDMARLLAEHSDLNRSKKRSAKKSKSAADLRVVSPTSSTLPSPIDMDRTARREPKRISQRMNSPLQMSSGYDSSGASEAGVDIVERRPMKYIEDDEGIHSSSPSLEAKKDQEAQTEIDHLTDHIKVLDDREWSDAVAHIDRVLEEVGQSHVTV</sequence>
<dbReference type="PROSITE" id="PS50297">
    <property type="entry name" value="ANK_REP_REGION"/>
    <property type="match status" value="1"/>
</dbReference>
<keyword evidence="1" id="KW-0677">Repeat</keyword>
<evidence type="ECO:0000256" key="2">
    <source>
        <dbReference type="ARBA" id="ARBA00023043"/>
    </source>
</evidence>
<evidence type="ECO:0000256" key="1">
    <source>
        <dbReference type="ARBA" id="ARBA00022737"/>
    </source>
</evidence>
<evidence type="ECO:0000313" key="5">
    <source>
        <dbReference type="Proteomes" id="UP000887575"/>
    </source>
</evidence>
<dbReference type="SMART" id="SM00248">
    <property type="entry name" value="ANK"/>
    <property type="match status" value="7"/>
</dbReference>
<keyword evidence="2 3" id="KW-0040">ANK repeat</keyword>
<dbReference type="AlphaFoldDB" id="A0AAF3EZ71"/>
<dbReference type="PANTHER" id="PTHR24173:SF74">
    <property type="entry name" value="ANKYRIN REPEAT DOMAIN-CONTAINING PROTEIN 16"/>
    <property type="match status" value="1"/>
</dbReference>
<feature type="region of interest" description="Disordered" evidence="4">
    <location>
        <begin position="349"/>
        <end position="398"/>
    </location>
</feature>
<evidence type="ECO:0000256" key="4">
    <source>
        <dbReference type="SAM" id="MobiDB-lite"/>
    </source>
</evidence>
<accession>A0AAF3EZ71</accession>
<dbReference type="InterPro" id="IPR036770">
    <property type="entry name" value="Ankyrin_rpt-contain_sf"/>
</dbReference>
<proteinExistence type="predicted"/>
<organism evidence="5 6">
    <name type="scientific">Mesorhabditis belari</name>
    <dbReference type="NCBI Taxonomy" id="2138241"/>
    <lineage>
        <taxon>Eukaryota</taxon>
        <taxon>Metazoa</taxon>
        <taxon>Ecdysozoa</taxon>
        <taxon>Nematoda</taxon>
        <taxon>Chromadorea</taxon>
        <taxon>Rhabditida</taxon>
        <taxon>Rhabditina</taxon>
        <taxon>Rhabditomorpha</taxon>
        <taxon>Rhabditoidea</taxon>
        <taxon>Rhabditidae</taxon>
        <taxon>Mesorhabditinae</taxon>
        <taxon>Mesorhabditis</taxon>
    </lineage>
</organism>
<dbReference type="SUPFAM" id="SSF48403">
    <property type="entry name" value="Ankyrin repeat"/>
    <property type="match status" value="1"/>
</dbReference>
<feature type="compositionally biased region" description="Basic and acidic residues" evidence="4">
    <location>
        <begin position="384"/>
        <end position="395"/>
    </location>
</feature>
<dbReference type="PANTHER" id="PTHR24173">
    <property type="entry name" value="ANKYRIN REPEAT CONTAINING"/>
    <property type="match status" value="1"/>
</dbReference>
<dbReference type="Proteomes" id="UP000887575">
    <property type="component" value="Unassembled WGS sequence"/>
</dbReference>
<name>A0AAF3EZ71_9BILA</name>
<dbReference type="InterPro" id="IPR002110">
    <property type="entry name" value="Ankyrin_rpt"/>
</dbReference>
<keyword evidence="5" id="KW-1185">Reference proteome</keyword>
<feature type="repeat" description="ANK" evidence="3">
    <location>
        <begin position="293"/>
        <end position="325"/>
    </location>
</feature>